<gene>
    <name evidence="1" type="ORF">dnm_067070</name>
</gene>
<reference evidence="1" key="1">
    <citation type="journal article" date="2021" name="Microb. Physiol.">
        <title>Proteogenomic Insights into the Physiology of Marine, Sulfate-Reducing, Filamentous Desulfonema limicola and Desulfonema magnum.</title>
        <authorList>
            <person name="Schnaars V."/>
            <person name="Wohlbrand L."/>
            <person name="Scheve S."/>
            <person name="Hinrichs C."/>
            <person name="Reinhardt R."/>
            <person name="Rabus R."/>
        </authorList>
    </citation>
    <scope>NUCLEOTIDE SEQUENCE</scope>
    <source>
        <strain evidence="1">4be13</strain>
    </source>
</reference>
<proteinExistence type="predicted"/>
<organism evidence="1 2">
    <name type="scientific">Desulfonema magnum</name>
    <dbReference type="NCBI Taxonomy" id="45655"/>
    <lineage>
        <taxon>Bacteria</taxon>
        <taxon>Pseudomonadati</taxon>
        <taxon>Thermodesulfobacteriota</taxon>
        <taxon>Desulfobacteria</taxon>
        <taxon>Desulfobacterales</taxon>
        <taxon>Desulfococcaceae</taxon>
        <taxon>Desulfonema</taxon>
    </lineage>
</organism>
<accession>A0A975BS30</accession>
<dbReference type="EMBL" id="CP061800">
    <property type="protein sequence ID" value="QTA90646.1"/>
    <property type="molecule type" value="Genomic_DNA"/>
</dbReference>
<dbReference type="KEGG" id="dmm:dnm_067070"/>
<name>A0A975BS30_9BACT</name>
<evidence type="ECO:0000313" key="1">
    <source>
        <dbReference type="EMBL" id="QTA90646.1"/>
    </source>
</evidence>
<dbReference type="AlphaFoldDB" id="A0A975BS30"/>
<evidence type="ECO:0000313" key="2">
    <source>
        <dbReference type="Proteomes" id="UP000663722"/>
    </source>
</evidence>
<dbReference type="Proteomes" id="UP000663722">
    <property type="component" value="Chromosome"/>
</dbReference>
<sequence>MRSLTKVHCVYLCLRVFVALSFQLKKIAHGLTFENITVFRNGGGLL</sequence>
<protein>
    <submittedName>
        <fullName evidence="1">Uncharacterized protein</fullName>
    </submittedName>
</protein>
<keyword evidence="2" id="KW-1185">Reference proteome</keyword>